<sequence length="67" mass="7839">MVKIDLHGLKYSQIEDILANKIITQYNLGHKDIEVITGNSERMKILVKKICEEYDFRVDQSWNQNTG</sequence>
<organism evidence="2">
    <name type="scientific">marine metagenome</name>
    <dbReference type="NCBI Taxonomy" id="408172"/>
    <lineage>
        <taxon>unclassified sequences</taxon>
        <taxon>metagenomes</taxon>
        <taxon>ecological metagenomes</taxon>
    </lineage>
</organism>
<name>A0A381SC96_9ZZZZ</name>
<dbReference type="Pfam" id="PF01713">
    <property type="entry name" value="Smr"/>
    <property type="match status" value="1"/>
</dbReference>
<feature type="domain" description="Smr" evidence="1">
    <location>
        <begin position="4"/>
        <end position="50"/>
    </location>
</feature>
<reference evidence="2" key="1">
    <citation type="submission" date="2018-05" db="EMBL/GenBank/DDBJ databases">
        <authorList>
            <person name="Lanie J.A."/>
            <person name="Ng W.-L."/>
            <person name="Kazmierczak K.M."/>
            <person name="Andrzejewski T.M."/>
            <person name="Davidsen T.M."/>
            <person name="Wayne K.J."/>
            <person name="Tettelin H."/>
            <person name="Glass J.I."/>
            <person name="Rusch D."/>
            <person name="Podicherti R."/>
            <person name="Tsui H.-C.T."/>
            <person name="Winkler M.E."/>
        </authorList>
    </citation>
    <scope>NUCLEOTIDE SEQUENCE</scope>
</reference>
<proteinExistence type="predicted"/>
<dbReference type="EMBL" id="UINC01002932">
    <property type="protein sequence ID" value="SVA01715.1"/>
    <property type="molecule type" value="Genomic_DNA"/>
</dbReference>
<protein>
    <recommendedName>
        <fullName evidence="1">Smr domain-containing protein</fullName>
    </recommendedName>
</protein>
<dbReference type="Gene3D" id="3.30.1370.110">
    <property type="match status" value="1"/>
</dbReference>
<gene>
    <name evidence="2" type="ORF">METZ01_LOCUS54569</name>
</gene>
<feature type="non-terminal residue" evidence="2">
    <location>
        <position position="67"/>
    </location>
</feature>
<evidence type="ECO:0000313" key="2">
    <source>
        <dbReference type="EMBL" id="SVA01715.1"/>
    </source>
</evidence>
<accession>A0A381SC96</accession>
<dbReference type="InterPro" id="IPR036063">
    <property type="entry name" value="Smr_dom_sf"/>
</dbReference>
<dbReference type="InterPro" id="IPR002625">
    <property type="entry name" value="Smr_dom"/>
</dbReference>
<evidence type="ECO:0000259" key="1">
    <source>
        <dbReference type="Pfam" id="PF01713"/>
    </source>
</evidence>
<dbReference type="SUPFAM" id="SSF160443">
    <property type="entry name" value="SMR domain-like"/>
    <property type="match status" value="1"/>
</dbReference>
<dbReference type="AlphaFoldDB" id="A0A381SC96"/>